<feature type="transmembrane region" description="Helical" evidence="3">
    <location>
        <begin position="666"/>
        <end position="684"/>
    </location>
</feature>
<feature type="transmembrane region" description="Helical" evidence="3">
    <location>
        <begin position="942"/>
        <end position="964"/>
    </location>
</feature>
<feature type="transmembrane region" description="Helical" evidence="3">
    <location>
        <begin position="970"/>
        <end position="988"/>
    </location>
</feature>
<dbReference type="AlphaFoldDB" id="A0A8J3LB51"/>
<feature type="compositionally biased region" description="Low complexity" evidence="2">
    <location>
        <begin position="325"/>
        <end position="340"/>
    </location>
</feature>
<feature type="transmembrane region" description="Helical" evidence="3">
    <location>
        <begin position="594"/>
        <end position="610"/>
    </location>
</feature>
<feature type="transmembrane region" description="Helical" evidence="3">
    <location>
        <begin position="641"/>
        <end position="660"/>
    </location>
</feature>
<keyword evidence="3" id="KW-1133">Transmembrane helix</keyword>
<dbReference type="EMBL" id="BONJ01000022">
    <property type="protein sequence ID" value="GIG15802.1"/>
    <property type="molecule type" value="Genomic_DNA"/>
</dbReference>
<feature type="transmembrane region" description="Helical" evidence="3">
    <location>
        <begin position="194"/>
        <end position="212"/>
    </location>
</feature>
<feature type="transmembrane region" description="Helical" evidence="3">
    <location>
        <begin position="430"/>
        <end position="449"/>
    </location>
</feature>
<feature type="transmembrane region" description="Helical" evidence="3">
    <location>
        <begin position="823"/>
        <end position="847"/>
    </location>
</feature>
<keyword evidence="3" id="KW-0472">Membrane</keyword>
<evidence type="ECO:0000313" key="5">
    <source>
        <dbReference type="Proteomes" id="UP000660339"/>
    </source>
</evidence>
<accession>A0A8J3LB51</accession>
<protein>
    <submittedName>
        <fullName evidence="4">Uncharacterized protein</fullName>
    </submittedName>
</protein>
<feature type="transmembrane region" description="Helical" evidence="3">
    <location>
        <begin position="919"/>
        <end position="937"/>
    </location>
</feature>
<organism evidence="4 5">
    <name type="scientific">Catellatospora methionotrophica</name>
    <dbReference type="NCBI Taxonomy" id="121620"/>
    <lineage>
        <taxon>Bacteria</taxon>
        <taxon>Bacillati</taxon>
        <taxon>Actinomycetota</taxon>
        <taxon>Actinomycetes</taxon>
        <taxon>Micromonosporales</taxon>
        <taxon>Micromonosporaceae</taxon>
        <taxon>Catellatospora</taxon>
    </lineage>
</organism>
<sequence>MLTGMTEHASYPCPLCRATATLGGPCPGCGRAPDPDAAAVLAYETQIAATTTRLEQARAAYETLADQLAQLRRDREVYASRVRIAVARERSAHQPTLLTLPPTTSSLPPATGGLPQAAPSVGRQPESSPRTVQNLLFVLGGLLLGIAAIVFTAVAWATFDVVGRALILGVLTVGVLAVPPLVRRRALTATAETFAALGLLLVVLDGYAIWYVNLGGVADHGNPGFYAGAVATFTALLGYGYARVVGTAATRFGALLAAQPALPLLFLESSADVAGWSLIFTAVALGDLVLFRLLAGPAAAPTTGEAASSTAVPVTGEVATETAAPTAGATGATAGGAAATDPSGSVAAASGPDESISESVSGQPTPEQVVPRQPSAASPAPVAVAGPARAEVPGRAGLRVLSLLAYLGMLGIGGLLSLVAWLLGADLDTAVTGSLALLAAAGVLAAGLWQIGATAGFARPEAGGVITVALAAALARPPLVQWPHHWLLVMAGAAALVAALVLLLGGPLSARWPAVRLGMICGAALALSVPALCAAGWALGAAWQSIEDALPWWAAAPARFDGSYGWLLPVSLALVAVTAWLLTGPPVPEPVRAYAAGVAVLLLPLTVPGHPALTPWAALACDLAGAAVALAVALLLRRHLVLWGVVAGLLAGHALLAGSGSPARSAWALSGVVLLGLAVAAIGWRSALVPDGGTRTSAGTGTVSTASALHGVRVLGGVSGAVALALVPPMVHSVVAAAGADDPWSRRAMLAAAVLTPLWVYLSPRRVRDYAVIGGLAGALWALPGGPMAQDSAAVYAALCTLALALVALQARWARAEIPAQVVLALTLLLSAPALHLLFVAPLGWLGRIWAGDPVGTGLAPYPSDRLSWSYAVALLLLAPAVAAWFRRGGVRLMAVAGGVVAGVAGLAALAAVQAPWPTVSAVELVLGAGLLVLAALRRYGVLTLAGGLFGVLLTGAGLAGMLAEKWSTIAGLALLTVALAVVAVAGSARAMRTVGWLTGAAVKVLLVIAIGEAAELRFDVVAYLVLGVAAIVLGLAYAPFAREQRVAAEAAAHAAALVALSLCHGHVQSIALVLALWGAAVGLTVLASPRRERVARAAAAALAEALAWCAILAAQGVGLLEAYTLPVALLALAVGWYAARTRPELSSWLYAGPALVAALLPSLAGALTDEAPLRRLLLGLGALAVTVFGSVRRLQAPVVLGGGVLLVVALHELLLVSRLLPTWVPIAVGGAVLLALAITYERSRRDVARLRGAIGRMR</sequence>
<dbReference type="NCBIfam" id="NF047321">
    <property type="entry name" value="SCO7613_CTERM"/>
    <property type="match status" value="1"/>
</dbReference>
<feature type="transmembrane region" description="Helical" evidence="3">
    <location>
        <begin position="1223"/>
        <end position="1241"/>
    </location>
</feature>
<dbReference type="Proteomes" id="UP000660339">
    <property type="component" value="Unassembled WGS sequence"/>
</dbReference>
<keyword evidence="3" id="KW-0812">Transmembrane</keyword>
<feature type="transmembrane region" description="Helical" evidence="3">
    <location>
        <begin position="1149"/>
        <end position="1168"/>
    </location>
</feature>
<name>A0A8J3LB51_9ACTN</name>
<feature type="transmembrane region" description="Helical" evidence="3">
    <location>
        <begin position="563"/>
        <end position="582"/>
    </location>
</feature>
<feature type="transmembrane region" description="Helical" evidence="3">
    <location>
        <begin position="135"/>
        <end position="159"/>
    </location>
</feature>
<feature type="transmembrane region" description="Helical" evidence="3">
    <location>
        <begin position="224"/>
        <end position="242"/>
    </location>
</feature>
<feature type="compositionally biased region" description="Polar residues" evidence="2">
    <location>
        <begin position="357"/>
        <end position="366"/>
    </location>
</feature>
<feature type="transmembrane region" description="Helical" evidence="3">
    <location>
        <begin position="1121"/>
        <end position="1140"/>
    </location>
</feature>
<feature type="compositionally biased region" description="Low complexity" evidence="2">
    <location>
        <begin position="97"/>
        <end position="109"/>
    </location>
</feature>
<feature type="transmembrane region" description="Helical" evidence="3">
    <location>
        <begin position="1199"/>
        <end position="1217"/>
    </location>
</feature>
<feature type="region of interest" description="Disordered" evidence="2">
    <location>
        <begin position="325"/>
        <end position="382"/>
    </location>
</feature>
<feature type="transmembrane region" description="Helical" evidence="3">
    <location>
        <begin position="1174"/>
        <end position="1192"/>
    </location>
</feature>
<reference evidence="4" key="1">
    <citation type="submission" date="2021-01" db="EMBL/GenBank/DDBJ databases">
        <title>Whole genome shotgun sequence of Catellatospora methionotrophica NBRC 14553.</title>
        <authorList>
            <person name="Komaki H."/>
            <person name="Tamura T."/>
        </authorList>
    </citation>
    <scope>NUCLEOTIDE SEQUENCE</scope>
    <source>
        <strain evidence="4">NBRC 14553</strain>
    </source>
</reference>
<feature type="transmembrane region" description="Helical" evidence="3">
    <location>
        <begin position="616"/>
        <end position="636"/>
    </location>
</feature>
<dbReference type="InterPro" id="IPR058062">
    <property type="entry name" value="SCO7613_C"/>
</dbReference>
<evidence type="ECO:0000256" key="1">
    <source>
        <dbReference type="SAM" id="Coils"/>
    </source>
</evidence>
<feature type="transmembrane region" description="Helical" evidence="3">
    <location>
        <begin position="893"/>
        <end position="913"/>
    </location>
</feature>
<feature type="transmembrane region" description="Helical" evidence="3">
    <location>
        <begin position="165"/>
        <end position="182"/>
    </location>
</feature>
<proteinExistence type="predicted"/>
<feature type="transmembrane region" description="Helical" evidence="3">
    <location>
        <begin position="485"/>
        <end position="505"/>
    </location>
</feature>
<feature type="transmembrane region" description="Helical" evidence="3">
    <location>
        <begin position="1021"/>
        <end position="1040"/>
    </location>
</feature>
<feature type="transmembrane region" description="Helical" evidence="3">
    <location>
        <begin position="714"/>
        <end position="738"/>
    </location>
</feature>
<evidence type="ECO:0000313" key="4">
    <source>
        <dbReference type="EMBL" id="GIG15802.1"/>
    </source>
</evidence>
<keyword evidence="1" id="KW-0175">Coiled coil</keyword>
<keyword evidence="5" id="KW-1185">Reference proteome</keyword>
<feature type="transmembrane region" description="Helical" evidence="3">
    <location>
        <begin position="403"/>
        <end position="424"/>
    </location>
</feature>
<feature type="compositionally biased region" description="Low complexity" evidence="2">
    <location>
        <begin position="369"/>
        <end position="382"/>
    </location>
</feature>
<feature type="region of interest" description="Disordered" evidence="2">
    <location>
        <begin position="97"/>
        <end position="126"/>
    </location>
</feature>
<feature type="transmembrane region" description="Helical" evidence="3">
    <location>
        <begin position="769"/>
        <end position="787"/>
    </location>
</feature>
<feature type="transmembrane region" description="Helical" evidence="3">
    <location>
        <begin position="517"/>
        <end position="543"/>
    </location>
</feature>
<gene>
    <name evidence="4" type="ORF">Cme02nite_41340</name>
</gene>
<feature type="coiled-coil region" evidence="1">
    <location>
        <begin position="47"/>
        <end position="81"/>
    </location>
</feature>
<feature type="transmembrane region" description="Helical" evidence="3">
    <location>
        <begin position="461"/>
        <end position="479"/>
    </location>
</feature>
<feature type="transmembrane region" description="Helical" evidence="3">
    <location>
        <begin position="995"/>
        <end position="1015"/>
    </location>
</feature>
<evidence type="ECO:0000256" key="2">
    <source>
        <dbReference type="SAM" id="MobiDB-lite"/>
    </source>
</evidence>
<feature type="transmembrane region" description="Helical" evidence="3">
    <location>
        <begin position="793"/>
        <end position="811"/>
    </location>
</feature>
<evidence type="ECO:0000256" key="3">
    <source>
        <dbReference type="SAM" id="Phobius"/>
    </source>
</evidence>
<feature type="transmembrane region" description="Helical" evidence="3">
    <location>
        <begin position="744"/>
        <end position="762"/>
    </location>
</feature>
<feature type="transmembrane region" description="Helical" evidence="3">
    <location>
        <begin position="867"/>
        <end position="886"/>
    </location>
</feature>
<comment type="caution">
    <text evidence="4">The sequence shown here is derived from an EMBL/GenBank/DDBJ whole genome shotgun (WGS) entry which is preliminary data.</text>
</comment>